<proteinExistence type="predicted"/>
<dbReference type="AlphaFoldDB" id="A0A364Y1N4"/>
<accession>A0A364Y1N4</accession>
<sequence>MVNKEFIAEINIRLETLAILNSFIDDGKTYYIALLNKEENDITLTLRKHFNVKRWTFDLKENPTDWNVVLKDELLSYFGQYILQAKQPYIKNEYEGKRNDEFDDISRRIILESQTNCEFLLDTFLISIKKIIGDRYIFYKMKVNWNTPKGYEVWYECYENDYLFDLGEQVLFLHFGGSD</sequence>
<keyword evidence="2" id="KW-1185">Reference proteome</keyword>
<evidence type="ECO:0000313" key="2">
    <source>
        <dbReference type="Proteomes" id="UP000251889"/>
    </source>
</evidence>
<dbReference type="OrthoDB" id="9891571at2"/>
<reference evidence="1 2" key="1">
    <citation type="submission" date="2018-06" db="EMBL/GenBank/DDBJ databases">
        <title>Chryseolinea flavus sp. nov., a member of the phylum Bacteroidetes isolated from soil.</title>
        <authorList>
            <person name="Li Y."/>
            <person name="Wang J."/>
        </authorList>
    </citation>
    <scope>NUCLEOTIDE SEQUENCE [LARGE SCALE GENOMIC DNA]</scope>
    <source>
        <strain evidence="1 2">SDU1-6</strain>
    </source>
</reference>
<comment type="caution">
    <text evidence="1">The sequence shown here is derived from an EMBL/GenBank/DDBJ whole genome shotgun (WGS) entry which is preliminary data.</text>
</comment>
<protein>
    <submittedName>
        <fullName evidence="1">Uncharacterized protein</fullName>
    </submittedName>
</protein>
<gene>
    <name evidence="1" type="ORF">DQQ10_14325</name>
</gene>
<name>A0A364Y1N4_9BACT</name>
<evidence type="ECO:0000313" key="1">
    <source>
        <dbReference type="EMBL" id="RAW00751.1"/>
    </source>
</evidence>
<dbReference type="Proteomes" id="UP000251889">
    <property type="component" value="Unassembled WGS sequence"/>
</dbReference>
<dbReference type="EMBL" id="QMFY01000006">
    <property type="protein sequence ID" value="RAW00751.1"/>
    <property type="molecule type" value="Genomic_DNA"/>
</dbReference>
<dbReference type="RefSeq" id="WP_112747552.1">
    <property type="nucleotide sequence ID" value="NZ_QMFY01000006.1"/>
</dbReference>
<organism evidence="1 2">
    <name type="scientific">Pseudochryseolinea flava</name>
    <dbReference type="NCBI Taxonomy" id="2059302"/>
    <lineage>
        <taxon>Bacteria</taxon>
        <taxon>Pseudomonadati</taxon>
        <taxon>Bacteroidota</taxon>
        <taxon>Cytophagia</taxon>
        <taxon>Cytophagales</taxon>
        <taxon>Fulvivirgaceae</taxon>
        <taxon>Pseudochryseolinea</taxon>
    </lineage>
</organism>